<dbReference type="Proteomes" id="UP001352263">
    <property type="component" value="Unassembled WGS sequence"/>
</dbReference>
<keyword evidence="2" id="KW-1185">Reference proteome</keyword>
<name>A0ABU6J9S6_9BURK</name>
<gene>
    <name evidence="1" type="ORF">RY831_14720</name>
</gene>
<dbReference type="RefSeq" id="WP_326507132.1">
    <property type="nucleotide sequence ID" value="NZ_JAWIIV010000011.1"/>
</dbReference>
<comment type="caution">
    <text evidence="1">The sequence shown here is derived from an EMBL/GenBank/DDBJ whole genome shotgun (WGS) entry which is preliminary data.</text>
</comment>
<accession>A0ABU6J9S6</accession>
<evidence type="ECO:0000313" key="2">
    <source>
        <dbReference type="Proteomes" id="UP001352263"/>
    </source>
</evidence>
<sequence>MKLILMLLAGYVGFQYFSSDDVPTNEKPEVGFIQQVISGANTMLSTGAGSIQAAKDAVRTLESAKAEGERALTQSSLGSGLFLPVAAPGCGEPDEHGNLKYCFNR</sequence>
<protein>
    <submittedName>
        <fullName evidence="1">Uncharacterized protein</fullName>
    </submittedName>
</protein>
<reference evidence="1 2" key="1">
    <citation type="submission" date="2023-10" db="EMBL/GenBank/DDBJ databases">
        <title>Noviherbaspirillum sp. CPCC 100848 genome assembly.</title>
        <authorList>
            <person name="Li X.Y."/>
            <person name="Fang X.M."/>
        </authorList>
    </citation>
    <scope>NUCLEOTIDE SEQUENCE [LARGE SCALE GENOMIC DNA]</scope>
    <source>
        <strain evidence="1 2">CPCC 100848</strain>
    </source>
</reference>
<organism evidence="1 2">
    <name type="scientific">Noviherbaspirillum album</name>
    <dbReference type="NCBI Taxonomy" id="3080276"/>
    <lineage>
        <taxon>Bacteria</taxon>
        <taxon>Pseudomonadati</taxon>
        <taxon>Pseudomonadota</taxon>
        <taxon>Betaproteobacteria</taxon>
        <taxon>Burkholderiales</taxon>
        <taxon>Oxalobacteraceae</taxon>
        <taxon>Noviherbaspirillum</taxon>
    </lineage>
</organism>
<dbReference type="EMBL" id="JAWIIV010000011">
    <property type="protein sequence ID" value="MEC4720413.1"/>
    <property type="molecule type" value="Genomic_DNA"/>
</dbReference>
<evidence type="ECO:0000313" key="1">
    <source>
        <dbReference type="EMBL" id="MEC4720413.1"/>
    </source>
</evidence>
<proteinExistence type="predicted"/>